<feature type="compositionally biased region" description="Polar residues" evidence="1">
    <location>
        <begin position="10"/>
        <end position="21"/>
    </location>
</feature>
<dbReference type="InterPro" id="IPR001646">
    <property type="entry name" value="5peptide_repeat"/>
</dbReference>
<dbReference type="EMBL" id="CP071090">
    <property type="protein sequence ID" value="QSQ25244.1"/>
    <property type="molecule type" value="Genomic_DNA"/>
</dbReference>
<feature type="transmembrane region" description="Helical" evidence="2">
    <location>
        <begin position="362"/>
        <end position="383"/>
    </location>
</feature>
<accession>A0ABX7P446</accession>
<keyword evidence="2" id="KW-0472">Membrane</keyword>
<evidence type="ECO:0000256" key="2">
    <source>
        <dbReference type="SAM" id="Phobius"/>
    </source>
</evidence>
<keyword evidence="2" id="KW-1133">Transmembrane helix</keyword>
<evidence type="ECO:0000256" key="1">
    <source>
        <dbReference type="SAM" id="MobiDB-lite"/>
    </source>
</evidence>
<keyword evidence="4" id="KW-1185">Reference proteome</keyword>
<organism evidence="3 4">
    <name type="scientific">Pyxidicoccus parkwayensis</name>
    <dbReference type="NCBI Taxonomy" id="2813578"/>
    <lineage>
        <taxon>Bacteria</taxon>
        <taxon>Pseudomonadati</taxon>
        <taxon>Myxococcota</taxon>
        <taxon>Myxococcia</taxon>
        <taxon>Myxococcales</taxon>
        <taxon>Cystobacterineae</taxon>
        <taxon>Myxococcaceae</taxon>
        <taxon>Pyxidicoccus</taxon>
    </lineage>
</organism>
<reference evidence="3 4" key="1">
    <citation type="submission" date="2021-02" db="EMBL/GenBank/DDBJ databases">
        <title>De Novo genome assembly of isolated myxobacteria.</title>
        <authorList>
            <person name="Stevens D.C."/>
        </authorList>
    </citation>
    <scope>NUCLEOTIDE SEQUENCE [LARGE SCALE GENOMIC DNA]</scope>
    <source>
        <strain evidence="4">SCPEA02</strain>
    </source>
</reference>
<dbReference type="Proteomes" id="UP000662747">
    <property type="component" value="Chromosome"/>
</dbReference>
<keyword evidence="2" id="KW-0812">Transmembrane</keyword>
<gene>
    <name evidence="3" type="ORF">JY651_10070</name>
</gene>
<evidence type="ECO:0000313" key="3">
    <source>
        <dbReference type="EMBL" id="QSQ25244.1"/>
    </source>
</evidence>
<dbReference type="Pfam" id="PF00805">
    <property type="entry name" value="Pentapeptide"/>
    <property type="match status" value="1"/>
</dbReference>
<dbReference type="RefSeq" id="WP_206726800.1">
    <property type="nucleotide sequence ID" value="NZ_CP071090.1"/>
</dbReference>
<name>A0ABX7P446_9BACT</name>
<sequence>MSEPDERSSNRVAVTSGTRTASAVKKTHDDEPKRATFGVRYPREEGADLVFATKEDLSKLPTPSSNEEKATVSARRITIRVRLRTFTGLIFRECNFHNTRGRTASRMRSVTFERCDFIRTFMGTTVFHRVRFRDCTFRNCDFSNSEFYECVFERCSFNNCSAESAIFTKSEVDATEFLGGISFPQYNLTGYSAEYTARLHRLWMEIRLRLAEQVFRSNGEINHSEYLDRALFELKRAQLCYRYDLWRHESAVPTAQRRSVVKSVTSNLAGSVRLFLSWVNITLTRGGTSLQNLFSILLLSTVLYPFLLASTDVAFNDARISLASDSASTFLLSYLKFFLASVSLILGFGFTSFKAESIGGMTVTVVGATFGIFWYALLIPVIIRKIYR</sequence>
<proteinExistence type="predicted"/>
<dbReference type="SUPFAM" id="SSF141571">
    <property type="entry name" value="Pentapeptide repeat-like"/>
    <property type="match status" value="1"/>
</dbReference>
<protein>
    <submittedName>
        <fullName evidence="3">Pentapeptide repeat-containing protein</fullName>
    </submittedName>
</protein>
<evidence type="ECO:0000313" key="4">
    <source>
        <dbReference type="Proteomes" id="UP000662747"/>
    </source>
</evidence>
<feature type="transmembrane region" description="Helical" evidence="2">
    <location>
        <begin position="327"/>
        <end position="350"/>
    </location>
</feature>
<dbReference type="Gene3D" id="2.160.20.80">
    <property type="entry name" value="E3 ubiquitin-protein ligase SopA"/>
    <property type="match status" value="1"/>
</dbReference>
<feature type="transmembrane region" description="Helical" evidence="2">
    <location>
        <begin position="293"/>
        <end position="315"/>
    </location>
</feature>
<feature type="region of interest" description="Disordered" evidence="1">
    <location>
        <begin position="1"/>
        <end position="38"/>
    </location>
</feature>